<dbReference type="InterPro" id="IPR006076">
    <property type="entry name" value="FAD-dep_OxRdtase"/>
</dbReference>
<keyword evidence="7" id="KW-1185">Reference proteome</keyword>
<dbReference type="EMBL" id="JAPCID010000023">
    <property type="protein sequence ID" value="MDA0139263.1"/>
    <property type="molecule type" value="Genomic_DNA"/>
</dbReference>
<evidence type="ECO:0000256" key="3">
    <source>
        <dbReference type="ARBA" id="ARBA00022827"/>
    </source>
</evidence>
<evidence type="ECO:0000256" key="4">
    <source>
        <dbReference type="ARBA" id="ARBA00023002"/>
    </source>
</evidence>
<dbReference type="Gene3D" id="3.50.50.60">
    <property type="entry name" value="FAD/NAD(P)-binding domain"/>
    <property type="match status" value="1"/>
</dbReference>
<proteinExistence type="predicted"/>
<evidence type="ECO:0000313" key="7">
    <source>
        <dbReference type="Proteomes" id="UP001147700"/>
    </source>
</evidence>
<evidence type="ECO:0000259" key="5">
    <source>
        <dbReference type="Pfam" id="PF01266"/>
    </source>
</evidence>
<dbReference type="Gene3D" id="3.30.9.10">
    <property type="entry name" value="D-Amino Acid Oxidase, subunit A, domain 2"/>
    <property type="match status" value="1"/>
</dbReference>
<evidence type="ECO:0000256" key="2">
    <source>
        <dbReference type="ARBA" id="ARBA00022630"/>
    </source>
</evidence>
<gene>
    <name evidence="6" type="ORF">OJ962_17305</name>
</gene>
<feature type="domain" description="FAD dependent oxidoreductase" evidence="5">
    <location>
        <begin position="3"/>
        <end position="335"/>
    </location>
</feature>
<dbReference type="Pfam" id="PF01266">
    <property type="entry name" value="DAO"/>
    <property type="match status" value="1"/>
</dbReference>
<dbReference type="SUPFAM" id="SSF54373">
    <property type="entry name" value="FAD-linked reductases, C-terminal domain"/>
    <property type="match status" value="1"/>
</dbReference>
<evidence type="ECO:0000256" key="1">
    <source>
        <dbReference type="ARBA" id="ARBA00001974"/>
    </source>
</evidence>
<keyword evidence="3" id="KW-0274">FAD</keyword>
<dbReference type="PANTHER" id="PTHR10961:SF7">
    <property type="entry name" value="FAD DEPENDENT OXIDOREDUCTASE DOMAIN-CONTAINING PROTEIN"/>
    <property type="match status" value="1"/>
</dbReference>
<keyword evidence="2" id="KW-0285">Flavoprotein</keyword>
<sequence>MARVVIVGAGTFGASLAWHLAGGGDDVVLIDQFEPGDPRATSGGETRLIRCAHGPDADYAAMARRARTLWRELEAETGTDLLTECGVSWFAHRDDGWEAASAQTLHALDIPAERQDVADAARRFPSLNGADLTWVLHEPEAGVLRAAHAVRALAQAATERGARIVHGRAAPDGDRVVLEGDVYEADRVVWSCGGWLATLFPAVVQLRVTLQQLFFYDGGPGWERAPAWIDYDRAVYGTGDLHDLGVKCAWDEEGPPLDPDAPLPDATPQTEALMRGYVAERFPALAAAPLKGTRTCRYELTADSEFLAAEHDGVWLVGGGSGHGFKHGPALAERVIAAWDGGEPLPARFGLHRRERGTSLRTAGSNL</sequence>
<dbReference type="InterPro" id="IPR036188">
    <property type="entry name" value="FAD/NAD-bd_sf"/>
</dbReference>
<organism evidence="6 7">
    <name type="scientific">Solirubrobacter deserti</name>
    <dbReference type="NCBI Taxonomy" id="2282478"/>
    <lineage>
        <taxon>Bacteria</taxon>
        <taxon>Bacillati</taxon>
        <taxon>Actinomycetota</taxon>
        <taxon>Thermoleophilia</taxon>
        <taxon>Solirubrobacterales</taxon>
        <taxon>Solirubrobacteraceae</taxon>
        <taxon>Solirubrobacter</taxon>
    </lineage>
</organism>
<protein>
    <submittedName>
        <fullName evidence="6">FAD-dependent oxidoreductase</fullName>
    </submittedName>
</protein>
<reference evidence="6" key="1">
    <citation type="submission" date="2022-10" db="EMBL/GenBank/DDBJ databases">
        <title>The WGS of Solirubrobacter sp. CPCC 204708.</title>
        <authorList>
            <person name="Jiang Z."/>
        </authorList>
    </citation>
    <scope>NUCLEOTIDE SEQUENCE</scope>
    <source>
        <strain evidence="6">CPCC 204708</strain>
    </source>
</reference>
<accession>A0ABT4RL29</accession>
<dbReference type="RefSeq" id="WP_202956620.1">
    <property type="nucleotide sequence ID" value="NZ_JAPCID010000023.1"/>
</dbReference>
<dbReference type="InterPro" id="IPR045170">
    <property type="entry name" value="MTOX"/>
</dbReference>
<name>A0ABT4RL29_9ACTN</name>
<dbReference type="Proteomes" id="UP001147700">
    <property type="component" value="Unassembled WGS sequence"/>
</dbReference>
<keyword evidence="4" id="KW-0560">Oxidoreductase</keyword>
<evidence type="ECO:0000313" key="6">
    <source>
        <dbReference type="EMBL" id="MDA0139263.1"/>
    </source>
</evidence>
<dbReference type="PANTHER" id="PTHR10961">
    <property type="entry name" value="PEROXISOMAL SARCOSINE OXIDASE"/>
    <property type="match status" value="1"/>
</dbReference>
<dbReference type="SUPFAM" id="SSF51905">
    <property type="entry name" value="FAD/NAD(P)-binding domain"/>
    <property type="match status" value="1"/>
</dbReference>
<comment type="cofactor">
    <cofactor evidence="1">
        <name>FAD</name>
        <dbReference type="ChEBI" id="CHEBI:57692"/>
    </cofactor>
</comment>
<comment type="caution">
    <text evidence="6">The sequence shown here is derived from an EMBL/GenBank/DDBJ whole genome shotgun (WGS) entry which is preliminary data.</text>
</comment>